<protein>
    <recommendedName>
        <fullName evidence="10">Haemolysin-III related</fullName>
    </recommendedName>
</protein>
<dbReference type="STRING" id="1073089.A0A1L9RT87"/>
<keyword evidence="4 7" id="KW-1133">Transmembrane helix</keyword>
<comment type="subcellular location">
    <subcellularLocation>
        <location evidence="1">Membrane</location>
        <topology evidence="1">Multi-pass membrane protein</topology>
    </subcellularLocation>
</comment>
<dbReference type="OrthoDB" id="529367at2759"/>
<feature type="transmembrane region" description="Helical" evidence="7">
    <location>
        <begin position="111"/>
        <end position="135"/>
    </location>
</feature>
<feature type="transmembrane region" description="Helical" evidence="7">
    <location>
        <begin position="207"/>
        <end position="228"/>
    </location>
</feature>
<evidence type="ECO:0000313" key="8">
    <source>
        <dbReference type="EMBL" id="OJJ38139.1"/>
    </source>
</evidence>
<dbReference type="EMBL" id="KV878210">
    <property type="protein sequence ID" value="OJJ38139.1"/>
    <property type="molecule type" value="Genomic_DNA"/>
</dbReference>
<dbReference type="GO" id="GO:0038023">
    <property type="term" value="F:signaling receptor activity"/>
    <property type="evidence" value="ECO:0007669"/>
    <property type="project" value="TreeGrafter"/>
</dbReference>
<dbReference type="GO" id="GO:0016020">
    <property type="term" value="C:membrane"/>
    <property type="evidence" value="ECO:0007669"/>
    <property type="project" value="UniProtKB-SubCell"/>
</dbReference>
<reference evidence="9" key="1">
    <citation type="journal article" date="2017" name="Genome Biol.">
        <title>Comparative genomics reveals high biological diversity and specific adaptations in the industrially and medically important fungal genus Aspergillus.</title>
        <authorList>
            <person name="de Vries R.P."/>
            <person name="Riley R."/>
            <person name="Wiebenga A."/>
            <person name="Aguilar-Osorio G."/>
            <person name="Amillis S."/>
            <person name="Uchima C.A."/>
            <person name="Anderluh G."/>
            <person name="Asadollahi M."/>
            <person name="Askin M."/>
            <person name="Barry K."/>
            <person name="Battaglia E."/>
            <person name="Bayram O."/>
            <person name="Benocci T."/>
            <person name="Braus-Stromeyer S.A."/>
            <person name="Caldana C."/>
            <person name="Canovas D."/>
            <person name="Cerqueira G.C."/>
            <person name="Chen F."/>
            <person name="Chen W."/>
            <person name="Choi C."/>
            <person name="Clum A."/>
            <person name="Dos Santos R.A."/>
            <person name="Damasio A.R."/>
            <person name="Diallinas G."/>
            <person name="Emri T."/>
            <person name="Fekete E."/>
            <person name="Flipphi M."/>
            <person name="Freyberg S."/>
            <person name="Gallo A."/>
            <person name="Gournas C."/>
            <person name="Habgood R."/>
            <person name="Hainaut M."/>
            <person name="Harispe M.L."/>
            <person name="Henrissat B."/>
            <person name="Hilden K.S."/>
            <person name="Hope R."/>
            <person name="Hossain A."/>
            <person name="Karabika E."/>
            <person name="Karaffa L."/>
            <person name="Karanyi Z."/>
            <person name="Krasevec N."/>
            <person name="Kuo A."/>
            <person name="Kusch H."/>
            <person name="LaButti K."/>
            <person name="Lagendijk E.L."/>
            <person name="Lapidus A."/>
            <person name="Levasseur A."/>
            <person name="Lindquist E."/>
            <person name="Lipzen A."/>
            <person name="Logrieco A.F."/>
            <person name="MacCabe A."/>
            <person name="Maekelae M.R."/>
            <person name="Malavazi I."/>
            <person name="Melin P."/>
            <person name="Meyer V."/>
            <person name="Mielnichuk N."/>
            <person name="Miskei M."/>
            <person name="Molnar A.P."/>
            <person name="Mule G."/>
            <person name="Ngan C.Y."/>
            <person name="Orejas M."/>
            <person name="Orosz E."/>
            <person name="Ouedraogo J.P."/>
            <person name="Overkamp K.M."/>
            <person name="Park H.-S."/>
            <person name="Perrone G."/>
            <person name="Piumi F."/>
            <person name="Punt P.J."/>
            <person name="Ram A.F."/>
            <person name="Ramon A."/>
            <person name="Rauscher S."/>
            <person name="Record E."/>
            <person name="Riano-Pachon D.M."/>
            <person name="Robert V."/>
            <person name="Roehrig J."/>
            <person name="Ruller R."/>
            <person name="Salamov A."/>
            <person name="Salih N.S."/>
            <person name="Samson R.A."/>
            <person name="Sandor E."/>
            <person name="Sanguinetti M."/>
            <person name="Schuetze T."/>
            <person name="Sepcic K."/>
            <person name="Shelest E."/>
            <person name="Sherlock G."/>
            <person name="Sophianopoulou V."/>
            <person name="Squina F.M."/>
            <person name="Sun H."/>
            <person name="Susca A."/>
            <person name="Todd R.B."/>
            <person name="Tsang A."/>
            <person name="Unkles S.E."/>
            <person name="van de Wiele N."/>
            <person name="van Rossen-Uffink D."/>
            <person name="Oliveira J.V."/>
            <person name="Vesth T.C."/>
            <person name="Visser J."/>
            <person name="Yu J.-H."/>
            <person name="Zhou M."/>
            <person name="Andersen M.R."/>
            <person name="Archer D.B."/>
            <person name="Baker S.E."/>
            <person name="Benoit I."/>
            <person name="Brakhage A.A."/>
            <person name="Braus G.H."/>
            <person name="Fischer R."/>
            <person name="Frisvad J.C."/>
            <person name="Goldman G.H."/>
            <person name="Houbraken J."/>
            <person name="Oakley B."/>
            <person name="Pocsi I."/>
            <person name="Scazzocchio C."/>
            <person name="Seiboth B."/>
            <person name="vanKuyk P.A."/>
            <person name="Wortman J."/>
            <person name="Dyer P.S."/>
            <person name="Grigoriev I.V."/>
        </authorList>
    </citation>
    <scope>NUCLEOTIDE SEQUENCE [LARGE SCALE GENOMIC DNA]</scope>
    <source>
        <strain evidence="9">DTO 134E9</strain>
    </source>
</reference>
<evidence type="ECO:0008006" key="10">
    <source>
        <dbReference type="Google" id="ProtNLM"/>
    </source>
</evidence>
<feature type="transmembrane region" description="Helical" evidence="7">
    <location>
        <begin position="234"/>
        <end position="257"/>
    </location>
</feature>
<evidence type="ECO:0000256" key="1">
    <source>
        <dbReference type="ARBA" id="ARBA00004141"/>
    </source>
</evidence>
<dbReference type="GO" id="GO:0006882">
    <property type="term" value="P:intracellular zinc ion homeostasis"/>
    <property type="evidence" value="ECO:0007669"/>
    <property type="project" value="TreeGrafter"/>
</dbReference>
<gene>
    <name evidence="8" type="ORF">ASPWEDRAFT_105127</name>
</gene>
<comment type="similarity">
    <text evidence="2">Belongs to the ADIPOR family.</text>
</comment>
<feature type="binding site" evidence="6">
    <location>
        <position position="132"/>
    </location>
    <ligand>
        <name>Zn(2+)</name>
        <dbReference type="ChEBI" id="CHEBI:29105"/>
    </ligand>
</feature>
<feature type="transmembrane region" description="Helical" evidence="7">
    <location>
        <begin position="178"/>
        <end position="195"/>
    </location>
</feature>
<keyword evidence="9" id="KW-1185">Reference proteome</keyword>
<evidence type="ECO:0000256" key="5">
    <source>
        <dbReference type="ARBA" id="ARBA00023136"/>
    </source>
</evidence>
<feature type="binding site" evidence="6">
    <location>
        <position position="277"/>
    </location>
    <ligand>
        <name>Zn(2+)</name>
        <dbReference type="ChEBI" id="CHEBI:29105"/>
    </ligand>
</feature>
<dbReference type="VEuPathDB" id="FungiDB:ASPWEDRAFT_105127"/>
<accession>A0A1L9RT87</accession>
<keyword evidence="5 7" id="KW-0472">Membrane</keyword>
<keyword evidence="3 7" id="KW-0812">Transmembrane</keyword>
<keyword evidence="6" id="KW-0479">Metal-binding</keyword>
<dbReference type="RefSeq" id="XP_040691815.1">
    <property type="nucleotide sequence ID" value="XM_040827699.1"/>
</dbReference>
<dbReference type="GeneID" id="63743547"/>
<evidence type="ECO:0000313" key="9">
    <source>
        <dbReference type="Proteomes" id="UP000184383"/>
    </source>
</evidence>
<evidence type="ECO:0000256" key="7">
    <source>
        <dbReference type="SAM" id="Phobius"/>
    </source>
</evidence>
<organism evidence="8 9">
    <name type="scientific">Aspergillus wentii DTO 134E9</name>
    <dbReference type="NCBI Taxonomy" id="1073089"/>
    <lineage>
        <taxon>Eukaryota</taxon>
        <taxon>Fungi</taxon>
        <taxon>Dikarya</taxon>
        <taxon>Ascomycota</taxon>
        <taxon>Pezizomycotina</taxon>
        <taxon>Eurotiomycetes</taxon>
        <taxon>Eurotiomycetidae</taxon>
        <taxon>Eurotiales</taxon>
        <taxon>Aspergillaceae</taxon>
        <taxon>Aspergillus</taxon>
        <taxon>Aspergillus subgen. Cremei</taxon>
    </lineage>
</organism>
<proteinExistence type="inferred from homology"/>
<evidence type="ECO:0000256" key="6">
    <source>
        <dbReference type="PIRSR" id="PIRSR604254-1"/>
    </source>
</evidence>
<dbReference type="PANTHER" id="PTHR20855">
    <property type="entry name" value="ADIPOR/PROGESTIN RECEPTOR-RELATED"/>
    <property type="match status" value="1"/>
</dbReference>
<feature type="transmembrane region" description="Helical" evidence="7">
    <location>
        <begin position="147"/>
        <end position="166"/>
    </location>
</feature>
<keyword evidence="6" id="KW-0862">Zinc</keyword>
<feature type="transmembrane region" description="Helical" evidence="7">
    <location>
        <begin position="278"/>
        <end position="296"/>
    </location>
</feature>
<feature type="binding site" evidence="6">
    <location>
        <position position="281"/>
    </location>
    <ligand>
        <name>Zn(2+)</name>
        <dbReference type="ChEBI" id="CHEBI:29105"/>
    </ligand>
</feature>
<dbReference type="Proteomes" id="UP000184383">
    <property type="component" value="Unassembled WGS sequence"/>
</dbReference>
<dbReference type="Pfam" id="PF03006">
    <property type="entry name" value="HlyIII"/>
    <property type="match status" value="1"/>
</dbReference>
<name>A0A1L9RT87_ASPWE</name>
<evidence type="ECO:0000256" key="2">
    <source>
        <dbReference type="ARBA" id="ARBA00007018"/>
    </source>
</evidence>
<dbReference type="AlphaFoldDB" id="A0A1L9RT87"/>
<dbReference type="InterPro" id="IPR004254">
    <property type="entry name" value="AdipoR/HlyIII-related"/>
</dbReference>
<evidence type="ECO:0000256" key="3">
    <source>
        <dbReference type="ARBA" id="ARBA00022692"/>
    </source>
</evidence>
<evidence type="ECO:0000256" key="4">
    <source>
        <dbReference type="ARBA" id="ARBA00022989"/>
    </source>
</evidence>
<sequence length="311" mass="35587">MVVDALLRFRRTPPEQKATPHKDHPAESPRQQHLLTIAELPSWYDANPFILSGYRPESQSWWSSLSSWRYWHNESCNIYSHLIPGLLSLLGQGSLYDYLRVRYTNLSTFDWFIIALQLLTGTICLLTSSLFHTVLNHSAPVAYQWLQFDYVGIIVLILGNFISGLHFGFYCDPGLKHFYWFLILAFSSATAITLLSPRFTGPEWRSFRLASFICTGLSAFAPIGHAWVLWGPEYLAAIGVPYYLLEGVFLIIGCYFWERMVPERLFPGKFDIIGQSHTIWHVFVVLSIGAHIHGLLSALDYVYNEASCRVV</sequence>
<dbReference type="GO" id="GO:0046872">
    <property type="term" value="F:metal ion binding"/>
    <property type="evidence" value="ECO:0007669"/>
    <property type="project" value="UniProtKB-KW"/>
</dbReference>
<dbReference type="PANTHER" id="PTHR20855:SF52">
    <property type="entry name" value="ADIPONECTIN RECEPTOR PROTEIN"/>
    <property type="match status" value="1"/>
</dbReference>